<dbReference type="AlphaFoldDB" id="A0A2W5TY91"/>
<evidence type="ECO:0008006" key="4">
    <source>
        <dbReference type="Google" id="ProtNLM"/>
    </source>
</evidence>
<dbReference type="SUPFAM" id="SSF55961">
    <property type="entry name" value="Bet v1-like"/>
    <property type="match status" value="1"/>
</dbReference>
<dbReference type="InterPro" id="IPR019639">
    <property type="entry name" value="DUF2505"/>
</dbReference>
<evidence type="ECO:0000256" key="1">
    <source>
        <dbReference type="SAM" id="MobiDB-lite"/>
    </source>
</evidence>
<feature type="region of interest" description="Disordered" evidence="1">
    <location>
        <begin position="1"/>
        <end position="29"/>
    </location>
</feature>
<evidence type="ECO:0000313" key="3">
    <source>
        <dbReference type="Proteomes" id="UP000249061"/>
    </source>
</evidence>
<dbReference type="Pfam" id="PF10698">
    <property type="entry name" value="DUF2505"/>
    <property type="match status" value="1"/>
</dbReference>
<gene>
    <name evidence="2" type="ORF">DI536_02880</name>
</gene>
<protein>
    <recommendedName>
        <fullName evidence="4">DUF2505 domain-containing protein</fullName>
    </recommendedName>
</protein>
<dbReference type="InterPro" id="IPR023393">
    <property type="entry name" value="START-like_dom_sf"/>
</dbReference>
<proteinExistence type="predicted"/>
<sequence>MMTRSRRPRRSAGRRTTTKTRRRRTHARKWSGRTDMRLDVTATLPFRREQVFAAYRDHMSDMVPYLQNVRAITVTSRTDDGDVTKLVNRWKGGGEIPAVVRKFLSADLMEWDDLATWDARTFTCAWQTIVPAFKEAVDARGTTTFTETASGTLVTIQGELKVDAAKVKGVPRLLAGTIGPAVESFLVGSIKPNMVAQAKGAEKFLRAR</sequence>
<evidence type="ECO:0000313" key="2">
    <source>
        <dbReference type="EMBL" id="PZR17286.1"/>
    </source>
</evidence>
<accession>A0A2W5TY91</accession>
<reference evidence="2 3" key="1">
    <citation type="submission" date="2017-08" db="EMBL/GenBank/DDBJ databases">
        <title>Infants hospitalized years apart are colonized by the same room-sourced microbial strains.</title>
        <authorList>
            <person name="Brooks B."/>
            <person name="Olm M.R."/>
            <person name="Firek B.A."/>
            <person name="Baker R."/>
            <person name="Thomas B.C."/>
            <person name="Morowitz M.J."/>
            <person name="Banfield J.F."/>
        </authorList>
    </citation>
    <scope>NUCLEOTIDE SEQUENCE [LARGE SCALE GENOMIC DNA]</scope>
    <source>
        <strain evidence="2">S2_003_000_R2_14</strain>
    </source>
</reference>
<organism evidence="2 3">
    <name type="scientific">Archangium gephyra</name>
    <dbReference type="NCBI Taxonomy" id="48"/>
    <lineage>
        <taxon>Bacteria</taxon>
        <taxon>Pseudomonadati</taxon>
        <taxon>Myxococcota</taxon>
        <taxon>Myxococcia</taxon>
        <taxon>Myxococcales</taxon>
        <taxon>Cystobacterineae</taxon>
        <taxon>Archangiaceae</taxon>
        <taxon>Archangium</taxon>
    </lineage>
</organism>
<comment type="caution">
    <text evidence="2">The sequence shown here is derived from an EMBL/GenBank/DDBJ whole genome shotgun (WGS) entry which is preliminary data.</text>
</comment>
<dbReference type="Proteomes" id="UP000249061">
    <property type="component" value="Unassembled WGS sequence"/>
</dbReference>
<name>A0A2W5TY91_9BACT</name>
<dbReference type="EMBL" id="QFQP01000002">
    <property type="protein sequence ID" value="PZR17286.1"/>
    <property type="molecule type" value="Genomic_DNA"/>
</dbReference>
<dbReference type="Gene3D" id="3.30.530.20">
    <property type="match status" value="1"/>
</dbReference>